<reference evidence="2" key="2">
    <citation type="submission" date="2009-06" db="EMBL/GenBank/DDBJ databases">
        <authorList>
            <person name="Sebastian Y."/>
            <person name="Madupu R."/>
            <person name="Durkin A.S."/>
            <person name="Torralba M."/>
            <person name="Methe B."/>
            <person name="Sutton G.G."/>
            <person name="Strausberg R.L."/>
            <person name="Nelson K.E."/>
        </authorList>
    </citation>
    <scope>NUCLEOTIDE SEQUENCE [LARGE SCALE GENOMIC DNA]</scope>
    <source>
        <strain evidence="2">ATCC 10379</strain>
    </source>
</reference>
<feature type="transmembrane region" description="Helical" evidence="1">
    <location>
        <begin position="120"/>
        <end position="141"/>
    </location>
</feature>
<keyword evidence="1" id="KW-0472">Membrane</keyword>
<dbReference type="AlphaFoldDB" id="C5NUR6"/>
<feature type="transmembrane region" description="Helical" evidence="1">
    <location>
        <begin position="190"/>
        <end position="208"/>
    </location>
</feature>
<dbReference type="SUPFAM" id="SSF158560">
    <property type="entry name" value="BH3980-like"/>
    <property type="match status" value="1"/>
</dbReference>
<dbReference type="eggNOG" id="COG4858">
    <property type="taxonomic scope" value="Bacteria"/>
</dbReference>
<keyword evidence="1" id="KW-1133">Transmembrane helix</keyword>
<dbReference type="EMBL" id="ACDZ02000005">
    <property type="protein sequence ID" value="EER69116.1"/>
    <property type="molecule type" value="Genomic_DNA"/>
</dbReference>
<protein>
    <recommendedName>
        <fullName evidence="4">DUF1129 family protein</fullName>
    </recommendedName>
</protein>
<keyword evidence="3" id="KW-1185">Reference proteome</keyword>
<reference evidence="2" key="1">
    <citation type="submission" date="2009-01" db="EMBL/GenBank/DDBJ databases">
        <authorList>
            <person name="Fulton L."/>
            <person name="Clifton S."/>
            <person name="Chinwalla A.T."/>
            <person name="Mitreva M."/>
            <person name="Sodergren E."/>
            <person name="Weinstock G."/>
            <person name="Clifton S."/>
            <person name="Dooling D.J."/>
            <person name="Fulton B."/>
            <person name="Minx P."/>
            <person name="Pepin K.H."/>
            <person name="Johnson M."/>
            <person name="Bhonagiri V."/>
            <person name="Nash W.E."/>
            <person name="Mardis E.R."/>
            <person name="Wilson R.K."/>
        </authorList>
    </citation>
    <scope>NUCLEOTIDE SEQUENCE [LARGE SCALE GENOMIC DNA]</scope>
    <source>
        <strain evidence="2">ATCC 10379</strain>
    </source>
</reference>
<evidence type="ECO:0000313" key="3">
    <source>
        <dbReference type="Proteomes" id="UP000006004"/>
    </source>
</evidence>
<evidence type="ECO:0000313" key="2">
    <source>
        <dbReference type="EMBL" id="EER69116.1"/>
    </source>
</evidence>
<evidence type="ECO:0000256" key="1">
    <source>
        <dbReference type="SAM" id="Phobius"/>
    </source>
</evidence>
<name>C5NUR6_9BACL</name>
<dbReference type="RefSeq" id="WP_004263577.1">
    <property type="nucleotide sequence ID" value="NZ_ACDZ02000005.1"/>
</dbReference>
<organism evidence="2 3">
    <name type="scientific">Gemella haemolysans ATCC 10379</name>
    <dbReference type="NCBI Taxonomy" id="546270"/>
    <lineage>
        <taxon>Bacteria</taxon>
        <taxon>Bacillati</taxon>
        <taxon>Bacillota</taxon>
        <taxon>Bacilli</taxon>
        <taxon>Bacillales</taxon>
        <taxon>Gemellaceae</taxon>
        <taxon>Gemella</taxon>
    </lineage>
</organism>
<dbReference type="Proteomes" id="UP000006004">
    <property type="component" value="Unassembled WGS sequence"/>
</dbReference>
<sequence length="216" mass="25410">MNIADLIKQNNQLRPQLNEDNKKYYEELLVACRMKNTTKKESELEIQLLEILQDLILYQKQGKNFTDVFGNDINKLSSSIIAELPKENKMKILRFYLVYLLIFIIISLVPSVFTRTIEPITIMFFISLSLGSAVCSYLLIYKKTEKNKWFKHISSLIILWISFSLIPILIELKMIPEHFSHKVSVSTNFLYFFGIFSALSCIYIFLTFKKYYSKKI</sequence>
<dbReference type="GeneID" id="93288314"/>
<accession>C5NUR6</accession>
<gene>
    <name evidence="2" type="ORF">GEMHA0001_1292</name>
</gene>
<keyword evidence="1" id="KW-0812">Transmembrane</keyword>
<proteinExistence type="predicted"/>
<dbReference type="OrthoDB" id="1655249at2"/>
<feature type="transmembrane region" description="Helical" evidence="1">
    <location>
        <begin position="153"/>
        <end position="170"/>
    </location>
</feature>
<comment type="caution">
    <text evidence="2">The sequence shown here is derived from an EMBL/GenBank/DDBJ whole genome shotgun (WGS) entry which is preliminary data.</text>
</comment>
<evidence type="ECO:0008006" key="4">
    <source>
        <dbReference type="Google" id="ProtNLM"/>
    </source>
</evidence>
<feature type="transmembrane region" description="Helical" evidence="1">
    <location>
        <begin position="95"/>
        <end position="114"/>
    </location>
</feature>